<dbReference type="GO" id="GO:0032049">
    <property type="term" value="P:cardiolipin biosynthetic process"/>
    <property type="evidence" value="ECO:0007669"/>
    <property type="project" value="UniProtKB-UniRule"/>
</dbReference>
<dbReference type="Gene3D" id="3.30.870.10">
    <property type="entry name" value="Endonuclease Chain A"/>
    <property type="match status" value="2"/>
</dbReference>
<keyword evidence="4 12" id="KW-0808">Transferase</keyword>
<evidence type="ECO:0000256" key="10">
    <source>
        <dbReference type="ARBA" id="ARBA00023209"/>
    </source>
</evidence>
<dbReference type="CDD" id="cd09110">
    <property type="entry name" value="PLDc_CLS_1"/>
    <property type="match status" value="1"/>
</dbReference>
<keyword evidence="2 12" id="KW-1003">Cell membrane</keyword>
<evidence type="ECO:0000259" key="14">
    <source>
        <dbReference type="PROSITE" id="PS50035"/>
    </source>
</evidence>
<dbReference type="SMART" id="SM00155">
    <property type="entry name" value="PLDc"/>
    <property type="match status" value="2"/>
</dbReference>
<organism evidence="15 16">
    <name type="scientific">Lacticaseibacillus paracasei NRIC 0644</name>
    <dbReference type="NCBI Taxonomy" id="1435038"/>
    <lineage>
        <taxon>Bacteria</taxon>
        <taxon>Bacillati</taxon>
        <taxon>Bacillota</taxon>
        <taxon>Bacilli</taxon>
        <taxon>Lactobacillales</taxon>
        <taxon>Lactobacillaceae</taxon>
        <taxon>Lacticaseibacillus</taxon>
    </lineage>
</organism>
<dbReference type="PANTHER" id="PTHR21248">
    <property type="entry name" value="CARDIOLIPIN SYNTHASE"/>
    <property type="match status" value="1"/>
</dbReference>
<comment type="function">
    <text evidence="12">Catalyzes the reversible phosphatidyl group transfer from one phosphatidylglycerol molecule to another to form cardiolipin (CL) (diphosphatidylglycerol) and glycerol.</text>
</comment>
<keyword evidence="9 12" id="KW-0472">Membrane</keyword>
<dbReference type="PROSITE" id="PS50035">
    <property type="entry name" value="PLD"/>
    <property type="match status" value="2"/>
</dbReference>
<evidence type="ECO:0000256" key="7">
    <source>
        <dbReference type="ARBA" id="ARBA00022989"/>
    </source>
</evidence>
<dbReference type="CDD" id="cd09112">
    <property type="entry name" value="PLDc_CLS_2"/>
    <property type="match status" value="1"/>
</dbReference>
<keyword evidence="11 12" id="KW-1208">Phospholipid metabolism</keyword>
<dbReference type="SUPFAM" id="SSF56024">
    <property type="entry name" value="Phospholipase D/nuclease"/>
    <property type="match status" value="2"/>
</dbReference>
<evidence type="ECO:0000256" key="5">
    <source>
        <dbReference type="ARBA" id="ARBA00022692"/>
    </source>
</evidence>
<feature type="domain" description="PLD phosphodiesterase" evidence="14">
    <location>
        <begin position="390"/>
        <end position="417"/>
    </location>
</feature>
<comment type="caution">
    <text evidence="15">The sequence shown here is derived from an EMBL/GenBank/DDBJ whole genome shotgun (WGS) entry which is preliminary data.</text>
</comment>
<comment type="similarity">
    <text evidence="12">Belongs to the phospholipase D family. Cardiolipin synthase subfamily.</text>
</comment>
<feature type="active site" evidence="12">
    <location>
        <position position="223"/>
    </location>
</feature>
<reference evidence="16" key="1">
    <citation type="submission" date="2014-05" db="EMBL/GenBank/DDBJ databases">
        <title>Whole genome sequencing of Lactobacillus casei NRIC0644.</title>
        <authorList>
            <person name="Atarashi H."/>
            <person name="Yoshida Y."/>
            <person name="Fujimura S."/>
            <person name="Tanaka N."/>
            <person name="Shiwa Y."/>
            <person name="Yoshikawa H."/>
            <person name="Okada S."/>
            <person name="Nakagawa J."/>
        </authorList>
    </citation>
    <scope>NUCLEOTIDE SEQUENCE [LARGE SCALE GENOMIC DNA]</scope>
    <source>
        <strain evidence="16">NRIC0644</strain>
    </source>
</reference>
<evidence type="ECO:0000256" key="12">
    <source>
        <dbReference type="HAMAP-Rule" id="MF_01916"/>
    </source>
</evidence>
<keyword evidence="8 12" id="KW-0443">Lipid metabolism</keyword>
<protein>
    <recommendedName>
        <fullName evidence="12 13">Cardiolipin synthase</fullName>
        <shortName evidence="12">CL synthase</shortName>
        <ecNumber evidence="12 13">2.7.8.-</ecNumber>
    </recommendedName>
</protein>
<feature type="transmembrane region" description="Helical" evidence="12">
    <location>
        <begin position="33"/>
        <end position="53"/>
    </location>
</feature>
<keyword evidence="10 12" id="KW-0594">Phospholipid biosynthesis</keyword>
<dbReference type="AlphaFoldDB" id="A0A0C9NXT5"/>
<evidence type="ECO:0000256" key="2">
    <source>
        <dbReference type="ARBA" id="ARBA00022475"/>
    </source>
</evidence>
<proteinExistence type="inferred from homology"/>
<evidence type="ECO:0000256" key="4">
    <source>
        <dbReference type="ARBA" id="ARBA00022679"/>
    </source>
</evidence>
<dbReference type="InterPro" id="IPR030874">
    <property type="entry name" value="Cardiolipin_synth_Firmi"/>
</dbReference>
<gene>
    <name evidence="15" type="ORF">LC0644_1344</name>
</gene>
<evidence type="ECO:0000256" key="11">
    <source>
        <dbReference type="ARBA" id="ARBA00023264"/>
    </source>
</evidence>
<keyword evidence="6" id="KW-0677">Repeat</keyword>
<evidence type="ECO:0000256" key="1">
    <source>
        <dbReference type="ARBA" id="ARBA00004651"/>
    </source>
</evidence>
<dbReference type="GO" id="GO:0005886">
    <property type="term" value="C:plasma membrane"/>
    <property type="evidence" value="ECO:0007669"/>
    <property type="project" value="UniProtKB-SubCell"/>
</dbReference>
<keyword evidence="7 12" id="KW-1133">Transmembrane helix</keyword>
<dbReference type="Pfam" id="PF13396">
    <property type="entry name" value="PLDc_N"/>
    <property type="match status" value="1"/>
</dbReference>
<dbReference type="InterPro" id="IPR025202">
    <property type="entry name" value="PLD-like_dom"/>
</dbReference>
<evidence type="ECO:0000313" key="16">
    <source>
        <dbReference type="Proteomes" id="UP000032552"/>
    </source>
</evidence>
<keyword evidence="5 12" id="KW-0812">Transmembrane</keyword>
<comment type="subcellular location">
    <subcellularLocation>
        <location evidence="1 12">Cell membrane</location>
        <topology evidence="1 12">Multi-pass membrane protein</topology>
    </subcellularLocation>
</comment>
<dbReference type="InterPro" id="IPR001736">
    <property type="entry name" value="PLipase_D/transphosphatidylase"/>
</dbReference>
<evidence type="ECO:0000256" key="13">
    <source>
        <dbReference type="NCBIfam" id="TIGR04265"/>
    </source>
</evidence>
<dbReference type="RefSeq" id="WP_045624953.1">
    <property type="nucleotide sequence ID" value="NZ_BAYM01000088.1"/>
</dbReference>
<accession>A0A0C9NXT5</accession>
<dbReference type="PANTHER" id="PTHR21248:SF22">
    <property type="entry name" value="PHOSPHOLIPASE D"/>
    <property type="match status" value="1"/>
</dbReference>
<dbReference type="Pfam" id="PF13091">
    <property type="entry name" value="PLDc_2"/>
    <property type="match status" value="2"/>
</dbReference>
<dbReference type="GO" id="GO:0008808">
    <property type="term" value="F:cardiolipin synthase activity"/>
    <property type="evidence" value="ECO:0007669"/>
    <property type="project" value="UniProtKB-UniRule"/>
</dbReference>
<feature type="active site" evidence="12">
    <location>
        <position position="397"/>
    </location>
</feature>
<dbReference type="EMBL" id="BAYM01000088">
    <property type="protein sequence ID" value="GAN36755.1"/>
    <property type="molecule type" value="Genomic_DNA"/>
</dbReference>
<feature type="domain" description="PLD phosphodiesterase" evidence="14">
    <location>
        <begin position="216"/>
        <end position="243"/>
    </location>
</feature>
<comment type="caution">
    <text evidence="12">Lacks conserved residue(s) required for the propagation of feature annotation.</text>
</comment>
<comment type="catalytic activity">
    <reaction evidence="12">
        <text>2 a 1,2-diacyl-sn-glycero-3-phospho-(1'-sn-glycerol) = a cardiolipin + glycerol</text>
        <dbReference type="Rhea" id="RHEA:31451"/>
        <dbReference type="ChEBI" id="CHEBI:17754"/>
        <dbReference type="ChEBI" id="CHEBI:62237"/>
        <dbReference type="ChEBI" id="CHEBI:64716"/>
    </reaction>
</comment>
<evidence type="ECO:0000256" key="3">
    <source>
        <dbReference type="ARBA" id="ARBA00022516"/>
    </source>
</evidence>
<dbReference type="InterPro" id="IPR027379">
    <property type="entry name" value="CLS_N"/>
</dbReference>
<dbReference type="HAMAP" id="MF_01916">
    <property type="entry name" value="Cardiolipin_synth_Cls"/>
    <property type="match status" value="1"/>
</dbReference>
<evidence type="ECO:0000256" key="6">
    <source>
        <dbReference type="ARBA" id="ARBA00022737"/>
    </source>
</evidence>
<feature type="active site" evidence="12">
    <location>
        <position position="228"/>
    </location>
</feature>
<name>A0A0C9NXT5_LACPA</name>
<dbReference type="NCBIfam" id="TIGR04265">
    <property type="entry name" value="bac_cardiolipin"/>
    <property type="match status" value="1"/>
</dbReference>
<evidence type="ECO:0000256" key="8">
    <source>
        <dbReference type="ARBA" id="ARBA00023098"/>
    </source>
</evidence>
<dbReference type="Proteomes" id="UP000032552">
    <property type="component" value="Unassembled WGS sequence"/>
</dbReference>
<feature type="active site" evidence="12">
    <location>
        <position position="395"/>
    </location>
</feature>
<feature type="active site" evidence="12">
    <location>
        <position position="402"/>
    </location>
</feature>
<dbReference type="EC" id="2.7.8.-" evidence="12 13"/>
<evidence type="ECO:0000313" key="15">
    <source>
        <dbReference type="EMBL" id="GAN36755.1"/>
    </source>
</evidence>
<sequence>MWIWLVLGFLYIVNALTAIITVFRSHRDISAVWAWLLVLLLLPVVGFLIYFVFGRKLRANRMQDLMTQRLLGIDDLVDQQQQALAAGQPLIGTPGSGGVSELVRTLLRADDALVTTHNNVQVLALREAFFKQLFEDIAVATEHIHIEAYTIRPDAIGHQLRDLLIEKAHAGVTVRVLYDTFGSHDLPNNFWKKLTAAGGQVERFVATKLGRWNPRINFRNHRKLIIIDGQLAYLGGFNLGKEHHGLPMLRDTQLRIQGKAVAVAQARFLMDWNGTSKQQKVKNVDVLFREPVVTGNTTMQIVSGGPEQQVEAIKLGYLGLINQAKRSIWIESPYFVPDDSLLDALTIAANAGVDVRVMIPKKANQILMAKASLFYLNQVVANGGQAFLYEEGFLHAKTIVVDGKYVSTGTANFDIRSFKLNFEIAAFIYDHRIGKTFQKLFLADMERAMPYTQKVIKAKTRPKQLSEELSRLLAPIL</sequence>
<keyword evidence="3 12" id="KW-0444">Lipid biosynthesis</keyword>
<evidence type="ECO:0000256" key="9">
    <source>
        <dbReference type="ARBA" id="ARBA00023136"/>
    </source>
</evidence>
<dbReference type="InterPro" id="IPR022924">
    <property type="entry name" value="Cardiolipin_synthase"/>
</dbReference>
<feature type="active site" evidence="12">
    <location>
        <position position="221"/>
    </location>
</feature>